<dbReference type="Proteomes" id="UP000451233">
    <property type="component" value="Unassembled WGS sequence"/>
</dbReference>
<evidence type="ECO:0000313" key="1">
    <source>
        <dbReference type="EMBL" id="MXV15380.1"/>
    </source>
</evidence>
<proteinExistence type="predicted"/>
<sequence>MLFTEELLQFTWQFGLFRLGGLTTSAGEAIELISPGTINQDAGPDFDNARVRIGGTLWAGNIELHLRSSDWERHDHTSDKRYGNVILHVVYEHDRKVFREDGTEIPVLELKERITERVISGYRQLMENMNWIPCQKHISSVAEPYISGWLSRMLVERLEQRAMLIDTLLQEYKGSWEDAFYVMLARNFGFKTNAVPFELLARSLPLKLLSRHQGNAIQIESLVFGQAGFLGEKFTEAYPAALVSEYAYLRRKYRLRPIDVYVWKFSRLRPQNFPTLRLAQFAALVQESQHLFSGLVKALNSNTIEKRFLNLEVNPYWATHYHFKNEAAPFSPLMGRESAHVLLINTVAPFLFTYGKLVGGKEFINKAISMLEDLPPETNQVIRRFTKEGVICTSAGTSQALLYLQKMYCERKKCLNCGIGVKLLKTGLNDTAHLNIF</sequence>
<accession>A0A7K1XWN9</accession>
<protein>
    <submittedName>
        <fullName evidence="1">DUF2851 family protein</fullName>
    </submittedName>
</protein>
<dbReference type="Pfam" id="PF11013">
    <property type="entry name" value="DUF2851"/>
    <property type="match status" value="1"/>
</dbReference>
<dbReference type="RefSeq" id="WP_160906380.1">
    <property type="nucleotide sequence ID" value="NZ_WVHS01000002.1"/>
</dbReference>
<organism evidence="1 2">
    <name type="scientific">Hufsiella ginkgonis</name>
    <dbReference type="NCBI Taxonomy" id="2695274"/>
    <lineage>
        <taxon>Bacteria</taxon>
        <taxon>Pseudomonadati</taxon>
        <taxon>Bacteroidota</taxon>
        <taxon>Sphingobacteriia</taxon>
        <taxon>Sphingobacteriales</taxon>
        <taxon>Sphingobacteriaceae</taxon>
        <taxon>Hufsiella</taxon>
    </lineage>
</organism>
<dbReference type="AlphaFoldDB" id="A0A7K1XWN9"/>
<evidence type="ECO:0000313" key="2">
    <source>
        <dbReference type="Proteomes" id="UP000451233"/>
    </source>
</evidence>
<reference evidence="1 2" key="1">
    <citation type="submission" date="2019-11" db="EMBL/GenBank/DDBJ databases">
        <title>Pedobacter sp. HMF7056 Genome sequencing and assembly.</title>
        <authorList>
            <person name="Kang H."/>
            <person name="Kim H."/>
            <person name="Joh K."/>
        </authorList>
    </citation>
    <scope>NUCLEOTIDE SEQUENCE [LARGE SCALE GENOMIC DNA]</scope>
    <source>
        <strain evidence="1 2">HMF7056</strain>
    </source>
</reference>
<name>A0A7K1XWN9_9SPHI</name>
<comment type="caution">
    <text evidence="1">The sequence shown here is derived from an EMBL/GenBank/DDBJ whole genome shotgun (WGS) entry which is preliminary data.</text>
</comment>
<dbReference type="EMBL" id="WVHS01000002">
    <property type="protein sequence ID" value="MXV15380.1"/>
    <property type="molecule type" value="Genomic_DNA"/>
</dbReference>
<dbReference type="InterPro" id="IPR021272">
    <property type="entry name" value="DUF2851"/>
</dbReference>
<gene>
    <name evidence="1" type="ORF">GS398_08710</name>
</gene>
<keyword evidence="2" id="KW-1185">Reference proteome</keyword>